<dbReference type="PANTHER" id="PTHR45527:SF1">
    <property type="entry name" value="FATTY ACID SYNTHASE"/>
    <property type="match status" value="1"/>
</dbReference>
<dbReference type="InterPro" id="IPR042099">
    <property type="entry name" value="ANL_N_sf"/>
</dbReference>
<organism evidence="2 3">
    <name type="scientific">Bosea rubneri</name>
    <dbReference type="NCBI Taxonomy" id="3075434"/>
    <lineage>
        <taxon>Bacteria</taxon>
        <taxon>Pseudomonadati</taxon>
        <taxon>Pseudomonadota</taxon>
        <taxon>Alphaproteobacteria</taxon>
        <taxon>Hyphomicrobiales</taxon>
        <taxon>Boseaceae</taxon>
        <taxon>Bosea</taxon>
    </lineage>
</organism>
<reference evidence="2 3" key="1">
    <citation type="submission" date="2023-09" db="EMBL/GenBank/DDBJ databases">
        <title>Whole genome shotgun sequencing (WGS) of Bosea sp. ZW T0_25, isolated from stored onions (Allium cepa).</title>
        <authorList>
            <person name="Stoll D.A."/>
            <person name="Huch M."/>
        </authorList>
    </citation>
    <scope>NUCLEOTIDE SEQUENCE [LARGE SCALE GENOMIC DNA]</scope>
    <source>
        <strain evidence="2 3">ZW T0_25</strain>
    </source>
</reference>
<evidence type="ECO:0000313" key="3">
    <source>
        <dbReference type="Proteomes" id="UP001254257"/>
    </source>
</evidence>
<keyword evidence="3" id="KW-1185">Reference proteome</keyword>
<name>A0ABU3S1Y1_9HYPH</name>
<dbReference type="PROSITE" id="PS00455">
    <property type="entry name" value="AMP_BINDING"/>
    <property type="match status" value="1"/>
</dbReference>
<sequence>MPEQDFNLALPFARQTVFSPESVMLAVAGREYTYGQLGQEVAHLAGALVPRLRSRRVGILATRSLEAYVGILAACWAGAAYVPLNLKWPEERLVALLQALELDALVVDENGAALLTPAVLEAAPDLVVLPAGLAKEAARPGQAVIERTALDTAPLPGPAQVRADAVGYIIFTSGTTGMPKGVMISAGSLDHYIAQSRFWTRYTADDRIGEACDVTFDLTVHNLFLCVEAGASLHVMSQLELMAPARFIRSHELTVWMSVPTVIGLMRKSGALKPGVFPSLRMSIFCGEPLPVEAAQAWAAAAPNGRVENIYGPTECTVVCMRQTLTEPPVVTPSRGILAIGEPYPTMAVAILDEKQQPVAPGMPGEIALCGPQVGLGYFGQPELTADRFRLLDGRRWYLTGDLGSCDADGVFHHLGRVDNQVKVKGNRIELEEVDMHLRRAAGSELVATVAWPVAYGSAEGLVSFVAGSEREPEAIREAMLESLPRYMVPGAVHPLEALPQNVNGKVDRRALVALLESGRMAEAATAPETVA</sequence>
<dbReference type="InterPro" id="IPR045851">
    <property type="entry name" value="AMP-bd_C_sf"/>
</dbReference>
<gene>
    <name evidence="2" type="ORF">RKE40_02850</name>
</gene>
<proteinExistence type="predicted"/>
<dbReference type="Gene3D" id="3.30.300.30">
    <property type="match status" value="1"/>
</dbReference>
<comment type="caution">
    <text evidence="2">The sequence shown here is derived from an EMBL/GenBank/DDBJ whole genome shotgun (WGS) entry which is preliminary data.</text>
</comment>
<dbReference type="SUPFAM" id="SSF56801">
    <property type="entry name" value="Acetyl-CoA synthetase-like"/>
    <property type="match status" value="1"/>
</dbReference>
<dbReference type="Proteomes" id="UP001254257">
    <property type="component" value="Unassembled WGS sequence"/>
</dbReference>
<protein>
    <submittedName>
        <fullName evidence="2">AMP-binding protein</fullName>
    </submittedName>
</protein>
<dbReference type="RefSeq" id="WP_316016737.1">
    <property type="nucleotide sequence ID" value="NZ_JAWDID010000003.1"/>
</dbReference>
<dbReference type="InterPro" id="IPR020845">
    <property type="entry name" value="AMP-binding_CS"/>
</dbReference>
<dbReference type="Pfam" id="PF00501">
    <property type="entry name" value="AMP-binding"/>
    <property type="match status" value="1"/>
</dbReference>
<evidence type="ECO:0000313" key="2">
    <source>
        <dbReference type="EMBL" id="MDU0338797.1"/>
    </source>
</evidence>
<accession>A0ABU3S1Y1</accession>
<feature type="domain" description="AMP-dependent synthetase/ligase" evidence="1">
    <location>
        <begin position="19"/>
        <end position="379"/>
    </location>
</feature>
<dbReference type="PANTHER" id="PTHR45527">
    <property type="entry name" value="NONRIBOSOMAL PEPTIDE SYNTHETASE"/>
    <property type="match status" value="1"/>
</dbReference>
<dbReference type="EMBL" id="JAWDID010000003">
    <property type="protein sequence ID" value="MDU0338797.1"/>
    <property type="molecule type" value="Genomic_DNA"/>
</dbReference>
<dbReference type="InterPro" id="IPR000873">
    <property type="entry name" value="AMP-dep_synth/lig_dom"/>
</dbReference>
<dbReference type="Gene3D" id="3.40.50.12780">
    <property type="entry name" value="N-terminal domain of ligase-like"/>
    <property type="match status" value="1"/>
</dbReference>
<evidence type="ECO:0000259" key="1">
    <source>
        <dbReference type="Pfam" id="PF00501"/>
    </source>
</evidence>